<gene>
    <name evidence="3" type="ORF">Ahy_B05g075404</name>
</gene>
<organism evidence="3 4">
    <name type="scientific">Arachis hypogaea</name>
    <name type="common">Peanut</name>
    <dbReference type="NCBI Taxonomy" id="3818"/>
    <lineage>
        <taxon>Eukaryota</taxon>
        <taxon>Viridiplantae</taxon>
        <taxon>Streptophyta</taxon>
        <taxon>Embryophyta</taxon>
        <taxon>Tracheophyta</taxon>
        <taxon>Spermatophyta</taxon>
        <taxon>Magnoliopsida</taxon>
        <taxon>eudicotyledons</taxon>
        <taxon>Gunneridae</taxon>
        <taxon>Pentapetalae</taxon>
        <taxon>rosids</taxon>
        <taxon>fabids</taxon>
        <taxon>Fabales</taxon>
        <taxon>Fabaceae</taxon>
        <taxon>Papilionoideae</taxon>
        <taxon>50 kb inversion clade</taxon>
        <taxon>dalbergioids sensu lato</taxon>
        <taxon>Dalbergieae</taxon>
        <taxon>Pterocarpus clade</taxon>
        <taxon>Arachis</taxon>
    </lineage>
</organism>
<feature type="compositionally biased region" description="Polar residues" evidence="1">
    <location>
        <begin position="1"/>
        <end position="18"/>
    </location>
</feature>
<feature type="region of interest" description="Disordered" evidence="1">
    <location>
        <begin position="386"/>
        <end position="452"/>
    </location>
</feature>
<feature type="compositionally biased region" description="Low complexity" evidence="1">
    <location>
        <begin position="366"/>
        <end position="376"/>
    </location>
</feature>
<dbReference type="PANTHER" id="PTHR46033">
    <property type="entry name" value="PROTEIN MAIN-LIKE 2"/>
    <property type="match status" value="1"/>
</dbReference>
<evidence type="ECO:0000313" key="3">
    <source>
        <dbReference type="EMBL" id="RYR07908.1"/>
    </source>
</evidence>
<feature type="region of interest" description="Disordered" evidence="1">
    <location>
        <begin position="360"/>
        <end position="379"/>
    </location>
</feature>
<feature type="compositionally biased region" description="Basic residues" evidence="1">
    <location>
        <begin position="386"/>
        <end position="400"/>
    </location>
</feature>
<dbReference type="InterPro" id="IPR044824">
    <property type="entry name" value="MAIN-like"/>
</dbReference>
<keyword evidence="4" id="KW-1185">Reference proteome</keyword>
<feature type="compositionally biased region" description="Low complexity" evidence="1">
    <location>
        <begin position="408"/>
        <end position="426"/>
    </location>
</feature>
<dbReference type="Pfam" id="PF10536">
    <property type="entry name" value="PMD"/>
    <property type="match status" value="1"/>
</dbReference>
<evidence type="ECO:0000259" key="2">
    <source>
        <dbReference type="Pfam" id="PF10536"/>
    </source>
</evidence>
<dbReference type="PANTHER" id="PTHR46033:SF1">
    <property type="entry name" value="PROTEIN MAIN-LIKE 2"/>
    <property type="match status" value="1"/>
</dbReference>
<proteinExistence type="predicted"/>
<dbReference type="STRING" id="3818.A0A444Z152"/>
<sequence>MATSSHHLSTIPPSSSKAATCDKPVVKNGKDFAPEPEASELKTWESQSFILNNRGRDGEPVSDNEHIAFLLYWLSGIVFCARNIQVEIAYVPLAVMLAEGKKLCLAKLFLARLYLTLDWITAHMREKKRITNADGPVWFFQLWLSAIFESELQPRSTQKSLTDSTIAGQRLLNLVFPDRLMPSHDKMKYFFRAFYYLPEKDHNINLTPFANCQTGPKWLTQFLTPAGVTQKESIIIWSQFLTPQLLFAGFPGENDLRTAVYMPNAVSRQFGLAQAIPSPYHFQESQPSHVKTISLEDLLRIQKDNAIRRNKFHLFPFKPCPLTTYSFFSWWKNYYSSIEVAFNTCCQRMTTVLVMQQVKRAKKENTTTPLATNPLLRRSSSRLIGKKKRNFNSSNRRVKRRLEPIEASVSSSSNDKNDTSNTSNDNLDGPVISQQNEKANENISSSDESVSKFSLEKDVNALSASDRLASQVTVTPTISLIAPNTENMMVATSNRPMPKTNANKLQASELPPSERSEKQIPITSIHAQTPNVVNDLLADLESLNEAYACSMDTQKAIVESCSTIQSHPSTEQPHTTLPTTKIVDNSILLPLSQQLSVILSKPILTLATDPQFKAQLSDILQTFSNTSHPETTDPLLAHLRMVYEDLYAKFPDSQAAISSCQQLTESLSKLKQDISSFEIVKATLAVHITKAKDRGHELSEEIRDLEQQLAVKRGAKSRLDAALTKNEAQFAKASGMLDSSNAALQLLEEKMLSAQEVTKEARNFQTVLQAEVIRLKEIFES</sequence>
<feature type="compositionally biased region" description="Polar residues" evidence="1">
    <location>
        <begin position="432"/>
        <end position="452"/>
    </location>
</feature>
<accession>A0A444Z152</accession>
<feature type="domain" description="Aminotransferase-like plant mobile" evidence="2">
    <location>
        <begin position="56"/>
        <end position="332"/>
    </location>
</feature>
<dbReference type="EMBL" id="SDMP01000015">
    <property type="protein sequence ID" value="RYR07908.1"/>
    <property type="molecule type" value="Genomic_DNA"/>
</dbReference>
<comment type="caution">
    <text evidence="3">The sequence shown here is derived from an EMBL/GenBank/DDBJ whole genome shotgun (WGS) entry which is preliminary data.</text>
</comment>
<feature type="compositionally biased region" description="Basic and acidic residues" evidence="1">
    <location>
        <begin position="24"/>
        <end position="33"/>
    </location>
</feature>
<protein>
    <recommendedName>
        <fullName evidence="2">Aminotransferase-like plant mobile domain-containing protein</fullName>
    </recommendedName>
</protein>
<dbReference type="GO" id="GO:0010073">
    <property type="term" value="P:meristem maintenance"/>
    <property type="evidence" value="ECO:0007669"/>
    <property type="project" value="InterPro"/>
</dbReference>
<evidence type="ECO:0000313" key="4">
    <source>
        <dbReference type="Proteomes" id="UP000289738"/>
    </source>
</evidence>
<name>A0A444Z152_ARAHY</name>
<dbReference type="AlphaFoldDB" id="A0A444Z152"/>
<reference evidence="3 4" key="1">
    <citation type="submission" date="2019-01" db="EMBL/GenBank/DDBJ databases">
        <title>Sequencing of cultivated peanut Arachis hypogaea provides insights into genome evolution and oil improvement.</title>
        <authorList>
            <person name="Chen X."/>
        </authorList>
    </citation>
    <scope>NUCLEOTIDE SEQUENCE [LARGE SCALE GENOMIC DNA]</scope>
    <source>
        <strain evidence="4">cv. Fuhuasheng</strain>
        <tissue evidence="3">Leaves</tissue>
    </source>
</reference>
<dbReference type="Proteomes" id="UP000289738">
    <property type="component" value="Chromosome B05"/>
</dbReference>
<feature type="region of interest" description="Disordered" evidence="1">
    <location>
        <begin position="1"/>
        <end position="33"/>
    </location>
</feature>
<evidence type="ECO:0000256" key="1">
    <source>
        <dbReference type="SAM" id="MobiDB-lite"/>
    </source>
</evidence>
<dbReference type="InterPro" id="IPR019557">
    <property type="entry name" value="AminoTfrase-like_pln_mobile"/>
</dbReference>